<keyword evidence="3" id="KW-1185">Reference proteome</keyword>
<dbReference type="Proteomes" id="UP000590868">
    <property type="component" value="Unassembled WGS sequence"/>
</dbReference>
<dbReference type="EMBL" id="VXBZ01004286">
    <property type="protein sequence ID" value="NXP47689.1"/>
    <property type="molecule type" value="Genomic_DNA"/>
</dbReference>
<dbReference type="AlphaFoldDB" id="A0A7L2AP28"/>
<dbReference type="OrthoDB" id="438164at2759"/>
<comment type="caution">
    <text evidence="2">The sequence shown here is derived from an EMBL/GenBank/DDBJ whole genome shotgun (WGS) entry which is preliminary data.</text>
</comment>
<feature type="domain" description="JmjC" evidence="1">
    <location>
        <begin position="1"/>
        <end position="84"/>
    </location>
</feature>
<dbReference type="PANTHER" id="PTHR12480:SF21">
    <property type="entry name" value="JMJC DOMAIN-CONTAINING PROTEIN 8"/>
    <property type="match status" value="1"/>
</dbReference>
<organism evidence="2 3">
    <name type="scientific">Heliornis fulica</name>
    <name type="common">sungrebe</name>
    <dbReference type="NCBI Taxonomy" id="54369"/>
    <lineage>
        <taxon>Eukaryota</taxon>
        <taxon>Metazoa</taxon>
        <taxon>Chordata</taxon>
        <taxon>Craniata</taxon>
        <taxon>Vertebrata</taxon>
        <taxon>Euteleostomi</taxon>
        <taxon>Archelosauria</taxon>
        <taxon>Archosauria</taxon>
        <taxon>Dinosauria</taxon>
        <taxon>Saurischia</taxon>
        <taxon>Theropoda</taxon>
        <taxon>Coelurosauria</taxon>
        <taxon>Aves</taxon>
        <taxon>Neognathae</taxon>
        <taxon>Neoaves</taxon>
        <taxon>Gruiformes</taxon>
        <taxon>Heliornithidae</taxon>
        <taxon>Heliornis</taxon>
    </lineage>
</organism>
<feature type="non-terminal residue" evidence="2">
    <location>
        <position position="1"/>
    </location>
</feature>
<reference evidence="2 3" key="1">
    <citation type="submission" date="2019-09" db="EMBL/GenBank/DDBJ databases">
        <title>Bird 10,000 Genomes (B10K) Project - Family phase.</title>
        <authorList>
            <person name="Zhang G."/>
        </authorList>
    </citation>
    <scope>NUCLEOTIDE SEQUENCE [LARGE SCALE GENOMIC DNA]</scope>
    <source>
        <strain evidence="2">B10K-DU-001-55</strain>
        <tissue evidence="2">Muscle</tissue>
    </source>
</reference>
<dbReference type="InterPro" id="IPR041667">
    <property type="entry name" value="Cupin_8"/>
</dbReference>
<evidence type="ECO:0000313" key="2">
    <source>
        <dbReference type="EMBL" id="NXP47689.1"/>
    </source>
</evidence>
<evidence type="ECO:0000259" key="1">
    <source>
        <dbReference type="PROSITE" id="PS51184"/>
    </source>
</evidence>
<name>A0A7L2AP28_9GRUI</name>
<dbReference type="InterPro" id="IPR003347">
    <property type="entry name" value="JmjC_dom"/>
</dbReference>
<dbReference type="Pfam" id="PF13621">
    <property type="entry name" value="Cupin_8"/>
    <property type="match status" value="1"/>
</dbReference>
<dbReference type="PROSITE" id="PS51184">
    <property type="entry name" value="JMJC"/>
    <property type="match status" value="1"/>
</dbReference>
<dbReference type="GO" id="GO:0005634">
    <property type="term" value="C:nucleus"/>
    <property type="evidence" value="ECO:0007669"/>
    <property type="project" value="TreeGrafter"/>
</dbReference>
<accession>A0A7L2AP28</accession>
<gene>
    <name evidence="2" type="primary">Jmjd8</name>
    <name evidence="2" type="ORF">HELFUL_R14854</name>
</gene>
<sequence length="84" mass="9866">VGVSWVSPSRVFQRWFLYPPDKTPHFHPNETTLAWLQHTYPTLPPAERPLECTLRPGEVLYFPDRWWHATLNLDTSVFISTFLG</sequence>
<evidence type="ECO:0000313" key="3">
    <source>
        <dbReference type="Proteomes" id="UP000590868"/>
    </source>
</evidence>
<dbReference type="GO" id="GO:0000987">
    <property type="term" value="F:cis-regulatory region sequence-specific DNA binding"/>
    <property type="evidence" value="ECO:0007669"/>
    <property type="project" value="TreeGrafter"/>
</dbReference>
<feature type="non-terminal residue" evidence="2">
    <location>
        <position position="84"/>
    </location>
</feature>
<dbReference type="PANTHER" id="PTHR12480">
    <property type="entry name" value="ARGININE DEMETHYLASE AND LYSYL-HYDROXYLASE JMJD"/>
    <property type="match status" value="1"/>
</dbReference>
<dbReference type="Gene3D" id="2.60.120.650">
    <property type="entry name" value="Cupin"/>
    <property type="match status" value="1"/>
</dbReference>
<proteinExistence type="predicted"/>
<dbReference type="InterPro" id="IPR050910">
    <property type="entry name" value="JMJD6_ArgDemeth/LysHydrox"/>
</dbReference>
<dbReference type="SUPFAM" id="SSF51197">
    <property type="entry name" value="Clavaminate synthase-like"/>
    <property type="match status" value="1"/>
</dbReference>
<protein>
    <submittedName>
        <fullName evidence="2">JMJD8 protein</fullName>
    </submittedName>
</protein>